<gene>
    <name evidence="2" type="ORF">P8C59_006834</name>
</gene>
<name>A0AAD9I739_9PEZI</name>
<dbReference type="Proteomes" id="UP001217918">
    <property type="component" value="Unassembled WGS sequence"/>
</dbReference>
<reference evidence="2" key="1">
    <citation type="journal article" date="2023" name="Mol. Plant Microbe Interact.">
        <title>Elucidating the Obligate Nature and Biological Capacity of an Invasive Fungal Corn Pathogen.</title>
        <authorList>
            <person name="MacCready J.S."/>
            <person name="Roggenkamp E.M."/>
            <person name="Gdanetz K."/>
            <person name="Chilvers M.I."/>
        </authorList>
    </citation>
    <scope>NUCLEOTIDE SEQUENCE</scope>
    <source>
        <strain evidence="2">PM02</strain>
    </source>
</reference>
<accession>A0AAD9I739</accession>
<sequence length="318" mass="35773">MAFSLWSTTTTLLLALAFIARPTSATPPTVNEVFHIKPGTTAGGCDNHASLLRDWFKDAQALTDAALRRVQRTDADSAQYLATFFGLKLEHAAPVADRLRAVRHFLHTPTSDDPADGANRPWLFCSDAWLREQAWTEVAYDSDTGQPRQDGKRIRDLVPDAQQDEIEFPYWSSDLSSYLVLSPEMHCTNGQVLGASGREGWDVWSYVALCTENIAADRHRVKALTLSQVRPVTDIWVQVAERYPASLVLLHEIFHIVNSPMPDWAYEFAEVIALRPDHAIENPETYVLYALALWLAEKNEAFSFSPGWSVILRHRAPK</sequence>
<dbReference type="EMBL" id="JAQQPM010000006">
    <property type="protein sequence ID" value="KAK2072484.1"/>
    <property type="molecule type" value="Genomic_DNA"/>
</dbReference>
<dbReference type="Gene3D" id="3.40.390.10">
    <property type="entry name" value="Collagenase (Catalytic Domain)"/>
    <property type="match status" value="1"/>
</dbReference>
<comment type="caution">
    <text evidence="2">The sequence shown here is derived from an EMBL/GenBank/DDBJ whole genome shotgun (WGS) entry which is preliminary data.</text>
</comment>
<feature type="signal peptide" evidence="1">
    <location>
        <begin position="1"/>
        <end position="25"/>
    </location>
</feature>
<evidence type="ECO:0000313" key="3">
    <source>
        <dbReference type="Proteomes" id="UP001217918"/>
    </source>
</evidence>
<dbReference type="SUPFAM" id="SSF55486">
    <property type="entry name" value="Metalloproteases ('zincins'), catalytic domain"/>
    <property type="match status" value="1"/>
</dbReference>
<keyword evidence="3" id="KW-1185">Reference proteome</keyword>
<protein>
    <submittedName>
        <fullName evidence="2">Uncharacterized protein</fullName>
    </submittedName>
</protein>
<evidence type="ECO:0000256" key="1">
    <source>
        <dbReference type="SAM" id="SignalP"/>
    </source>
</evidence>
<proteinExistence type="predicted"/>
<organism evidence="2 3">
    <name type="scientific">Phyllachora maydis</name>
    <dbReference type="NCBI Taxonomy" id="1825666"/>
    <lineage>
        <taxon>Eukaryota</taxon>
        <taxon>Fungi</taxon>
        <taxon>Dikarya</taxon>
        <taxon>Ascomycota</taxon>
        <taxon>Pezizomycotina</taxon>
        <taxon>Sordariomycetes</taxon>
        <taxon>Sordariomycetidae</taxon>
        <taxon>Phyllachorales</taxon>
        <taxon>Phyllachoraceae</taxon>
        <taxon>Phyllachora</taxon>
    </lineage>
</organism>
<dbReference type="InterPro" id="IPR024079">
    <property type="entry name" value="MetalloPept_cat_dom_sf"/>
</dbReference>
<evidence type="ECO:0000313" key="2">
    <source>
        <dbReference type="EMBL" id="KAK2072484.1"/>
    </source>
</evidence>
<keyword evidence="1" id="KW-0732">Signal</keyword>
<feature type="chain" id="PRO_5042206631" evidence="1">
    <location>
        <begin position="26"/>
        <end position="318"/>
    </location>
</feature>
<dbReference type="GO" id="GO:0008237">
    <property type="term" value="F:metallopeptidase activity"/>
    <property type="evidence" value="ECO:0007669"/>
    <property type="project" value="InterPro"/>
</dbReference>
<dbReference type="AlphaFoldDB" id="A0AAD9I739"/>